<evidence type="ECO:0000256" key="1">
    <source>
        <dbReference type="SAM" id="Phobius"/>
    </source>
</evidence>
<keyword evidence="1" id="KW-0472">Membrane</keyword>
<evidence type="ECO:0008006" key="4">
    <source>
        <dbReference type="Google" id="ProtNLM"/>
    </source>
</evidence>
<gene>
    <name evidence="2" type="ORF">HDF25_002775</name>
</gene>
<comment type="caution">
    <text evidence="2">The sequence shown here is derived from an EMBL/GenBank/DDBJ whole genome shotgun (WGS) entry which is preliminary data.</text>
</comment>
<feature type="transmembrane region" description="Helical" evidence="1">
    <location>
        <begin position="107"/>
        <end position="128"/>
    </location>
</feature>
<protein>
    <recommendedName>
        <fullName evidence="4">DUF4267 domain-containing protein</fullName>
    </recommendedName>
</protein>
<keyword evidence="1" id="KW-1133">Transmembrane helix</keyword>
<keyword evidence="1" id="KW-0812">Transmembrane</keyword>
<dbReference type="RefSeq" id="WP_184625594.1">
    <property type="nucleotide sequence ID" value="NZ_JACHCC010000007.1"/>
</dbReference>
<accession>A0A7X0J3T3</accession>
<sequence>MKNYQWGFRSLSYWLTLITALGIIFIGLRYILSPRVAAIGFGIPLPDGKSSLYGSIKGIRDIFSGLVLFYPLWIRSPRVTAFIFSTAIIIPATDCLLVLTANGSGDWPHLLIHGGTAVFMMINSILLFREKST</sequence>
<organism evidence="2 3">
    <name type="scientific">Pedobacter cryoconitis</name>
    <dbReference type="NCBI Taxonomy" id="188932"/>
    <lineage>
        <taxon>Bacteria</taxon>
        <taxon>Pseudomonadati</taxon>
        <taxon>Bacteroidota</taxon>
        <taxon>Sphingobacteriia</taxon>
        <taxon>Sphingobacteriales</taxon>
        <taxon>Sphingobacteriaceae</taxon>
        <taxon>Pedobacter</taxon>
    </lineage>
</organism>
<dbReference type="Pfam" id="PF14087">
    <property type="entry name" value="DUF4267"/>
    <property type="match status" value="1"/>
</dbReference>
<feature type="transmembrane region" description="Helical" evidence="1">
    <location>
        <begin position="52"/>
        <end position="74"/>
    </location>
</feature>
<dbReference type="InterPro" id="IPR025363">
    <property type="entry name" value="DUF4267"/>
</dbReference>
<name>A0A7X0J3T3_9SPHI</name>
<dbReference type="AlphaFoldDB" id="A0A7X0J3T3"/>
<proteinExistence type="predicted"/>
<feature type="transmembrane region" description="Helical" evidence="1">
    <location>
        <begin position="12"/>
        <end position="32"/>
    </location>
</feature>
<feature type="transmembrane region" description="Helical" evidence="1">
    <location>
        <begin position="81"/>
        <end position="101"/>
    </location>
</feature>
<reference evidence="2 3" key="1">
    <citation type="submission" date="2020-08" db="EMBL/GenBank/DDBJ databases">
        <title>Genomic Encyclopedia of Type Strains, Phase IV (KMG-V): Genome sequencing to study the core and pangenomes of soil and plant-associated prokaryotes.</title>
        <authorList>
            <person name="Whitman W."/>
        </authorList>
    </citation>
    <scope>NUCLEOTIDE SEQUENCE [LARGE SCALE GENOMIC DNA]</scope>
    <source>
        <strain evidence="2 3">M2T3</strain>
    </source>
</reference>
<dbReference type="Proteomes" id="UP000521017">
    <property type="component" value="Unassembled WGS sequence"/>
</dbReference>
<evidence type="ECO:0000313" key="3">
    <source>
        <dbReference type="Proteomes" id="UP000521017"/>
    </source>
</evidence>
<evidence type="ECO:0000313" key="2">
    <source>
        <dbReference type="EMBL" id="MBB6500616.1"/>
    </source>
</evidence>
<dbReference type="EMBL" id="JACHCC010000007">
    <property type="protein sequence ID" value="MBB6500616.1"/>
    <property type="molecule type" value="Genomic_DNA"/>
</dbReference>